<evidence type="ECO:0000313" key="4">
    <source>
        <dbReference type="EMBL" id="MER2492977.1"/>
    </source>
</evidence>
<feature type="compositionally biased region" description="Basic and acidic residues" evidence="1">
    <location>
        <begin position="117"/>
        <end position="137"/>
    </location>
</feature>
<sequence length="292" mass="32053">MSFLLDALNKKDNNIGSQDSLYAPESKADINYKFPTIVLIALLSLVLIGLVFYMGFWLAKKTSSQVDRQNSPTPVVELNQPNIQIKQKHTGVEAQNADLANQLTLAQLDFSTQQASKDKVRVDDVPAKQAEPDESAKKVSSKTVANQEAGDGSTDGSSDGISQNINLAAANKTSEEVRVDAVDDALLAKFKLAVSETMAMSDEEIKRQPAKRAKVPFLTELSPAYQNQIPALNFQTHIYSTEAKQRWIKVNGRIIREGQAILDGLVVDAIAQQHVVLQFAGQQFMLPALTNW</sequence>
<evidence type="ECO:0000259" key="3">
    <source>
        <dbReference type="Pfam" id="PF16537"/>
    </source>
</evidence>
<name>A0ABV1RJ62_9ALTE</name>
<evidence type="ECO:0000256" key="1">
    <source>
        <dbReference type="SAM" id="MobiDB-lite"/>
    </source>
</evidence>
<evidence type="ECO:0000313" key="5">
    <source>
        <dbReference type="Proteomes" id="UP001467690"/>
    </source>
</evidence>
<feature type="transmembrane region" description="Helical" evidence="2">
    <location>
        <begin position="37"/>
        <end position="59"/>
    </location>
</feature>
<proteinExistence type="predicted"/>
<accession>A0ABV1RJ62</accession>
<dbReference type="EMBL" id="JBELOE010000239">
    <property type="protein sequence ID" value="MER2492977.1"/>
    <property type="molecule type" value="Genomic_DNA"/>
</dbReference>
<organism evidence="4 5">
    <name type="scientific">Catenovulum sediminis</name>
    <dbReference type="NCBI Taxonomy" id="1740262"/>
    <lineage>
        <taxon>Bacteria</taxon>
        <taxon>Pseudomonadati</taxon>
        <taxon>Pseudomonadota</taxon>
        <taxon>Gammaproteobacteria</taxon>
        <taxon>Alteromonadales</taxon>
        <taxon>Alteromonadaceae</taxon>
        <taxon>Catenovulum</taxon>
    </lineage>
</organism>
<feature type="compositionally biased region" description="Low complexity" evidence="1">
    <location>
        <begin position="150"/>
        <end position="161"/>
    </location>
</feature>
<keyword evidence="5" id="KW-1185">Reference proteome</keyword>
<reference evidence="4 5" key="1">
    <citation type="submission" date="2024-06" db="EMBL/GenBank/DDBJ databases">
        <authorList>
            <person name="Chen R.Y."/>
        </authorList>
    </citation>
    <scope>NUCLEOTIDE SEQUENCE [LARGE SCALE GENOMIC DNA]</scope>
    <source>
        <strain evidence="4 5">D2</strain>
    </source>
</reference>
<keyword evidence="2" id="KW-1133">Transmembrane helix</keyword>
<protein>
    <submittedName>
        <fullName evidence="4">General secretion pathway protein GspB</fullName>
    </submittedName>
</protein>
<keyword evidence="2" id="KW-0812">Transmembrane</keyword>
<gene>
    <name evidence="4" type="ORF">ABS311_13925</name>
</gene>
<evidence type="ECO:0000256" key="2">
    <source>
        <dbReference type="SAM" id="Phobius"/>
    </source>
</evidence>
<comment type="caution">
    <text evidence="4">The sequence shown here is derived from an EMBL/GenBank/DDBJ whole genome shotgun (WGS) entry which is preliminary data.</text>
</comment>
<feature type="region of interest" description="Disordered" evidence="1">
    <location>
        <begin position="117"/>
        <end position="161"/>
    </location>
</feature>
<dbReference type="RefSeq" id="WP_350402405.1">
    <property type="nucleotide sequence ID" value="NZ_JBELOE010000239.1"/>
</dbReference>
<feature type="domain" description="Type II secretion system protein GspB C-terminal" evidence="3">
    <location>
        <begin position="229"/>
        <end position="288"/>
    </location>
</feature>
<dbReference type="InterPro" id="IPR032389">
    <property type="entry name" value="GspB_C"/>
</dbReference>
<keyword evidence="2" id="KW-0472">Membrane</keyword>
<dbReference type="Pfam" id="PF16537">
    <property type="entry name" value="T2SSB"/>
    <property type="match status" value="1"/>
</dbReference>
<dbReference type="Proteomes" id="UP001467690">
    <property type="component" value="Unassembled WGS sequence"/>
</dbReference>